<name>A0A4T0F3N2_WALIC</name>
<proteinExistence type="predicted"/>
<evidence type="ECO:0000313" key="3">
    <source>
        <dbReference type="Proteomes" id="UP000306954"/>
    </source>
</evidence>
<gene>
    <name evidence="2" type="ORF">E3P90_02099</name>
</gene>
<dbReference type="AlphaFoldDB" id="A0A4T0F3N2"/>
<comment type="caution">
    <text evidence="2">The sequence shown here is derived from an EMBL/GenBank/DDBJ whole genome shotgun (WGS) entry which is preliminary data.</text>
</comment>
<evidence type="ECO:0000256" key="1">
    <source>
        <dbReference type="SAM" id="MobiDB-lite"/>
    </source>
</evidence>
<dbReference type="Proteomes" id="UP000306954">
    <property type="component" value="Unassembled WGS sequence"/>
</dbReference>
<dbReference type="OrthoDB" id="2546621at2759"/>
<evidence type="ECO:0008006" key="4">
    <source>
        <dbReference type="Google" id="ProtNLM"/>
    </source>
</evidence>
<accession>A0A4T0F3N2</accession>
<protein>
    <recommendedName>
        <fullName evidence="4">Proteasome assembly chaperone 1</fullName>
    </recommendedName>
</protein>
<feature type="region of interest" description="Disordered" evidence="1">
    <location>
        <begin position="1"/>
        <end position="36"/>
    </location>
</feature>
<reference evidence="2 3" key="1">
    <citation type="submission" date="2019-03" db="EMBL/GenBank/DDBJ databases">
        <title>Sequencing 23 genomes of Wallemia ichthyophaga.</title>
        <authorList>
            <person name="Gostincar C."/>
        </authorList>
    </citation>
    <scope>NUCLEOTIDE SEQUENCE [LARGE SCALE GENOMIC DNA]</scope>
    <source>
        <strain evidence="2 3">EXF-8621</strain>
    </source>
</reference>
<sequence length="282" mass="31025">MERDPLGQNRPFRHQIDSDEEDEDMQGFYPGQQSQQTQIIDTPLQFKSAVDARSLHKPLLVALGEIGRHLVTRLEQVSVVNEISADGQVIALLLAHKDNASILYIPSQPVLELTHKLSVLILDLLKPSSVVSVDTYPNTTIYLQDSDSENPPLLQLANVAEDGVSGVDSLPPPNIIEGISAALLSSGLISQSITPVVALLVPTLAPHTPIVSQRLANNVVVAQRLKSDDLDDFIEGQTMFSILADSVKLKTGIVFNAKQVQNRIDFIGPFRRKRHTENLMYM</sequence>
<organism evidence="2 3">
    <name type="scientific">Wallemia ichthyophaga</name>
    <dbReference type="NCBI Taxonomy" id="245174"/>
    <lineage>
        <taxon>Eukaryota</taxon>
        <taxon>Fungi</taxon>
        <taxon>Dikarya</taxon>
        <taxon>Basidiomycota</taxon>
        <taxon>Wallemiomycotina</taxon>
        <taxon>Wallemiomycetes</taxon>
        <taxon>Wallemiales</taxon>
        <taxon>Wallemiaceae</taxon>
        <taxon>Wallemia</taxon>
    </lineage>
</organism>
<evidence type="ECO:0000313" key="2">
    <source>
        <dbReference type="EMBL" id="TIB12343.1"/>
    </source>
</evidence>
<dbReference type="EMBL" id="SPOF01000019">
    <property type="protein sequence ID" value="TIB12343.1"/>
    <property type="molecule type" value="Genomic_DNA"/>
</dbReference>